<dbReference type="PANTHER" id="PTHR37422">
    <property type="entry name" value="TEICHURONIC ACID BIOSYNTHESIS PROTEIN TUAE"/>
    <property type="match status" value="1"/>
</dbReference>
<feature type="transmembrane region" description="Helical" evidence="5">
    <location>
        <begin position="366"/>
        <end position="385"/>
    </location>
</feature>
<feature type="transmembrane region" description="Helical" evidence="5">
    <location>
        <begin position="397"/>
        <end position="417"/>
    </location>
</feature>
<protein>
    <submittedName>
        <fullName evidence="7">O-antigen ligase family protein</fullName>
    </submittedName>
</protein>
<proteinExistence type="predicted"/>
<dbReference type="InterPro" id="IPR051533">
    <property type="entry name" value="WaaL-like"/>
</dbReference>
<dbReference type="PANTHER" id="PTHR37422:SF13">
    <property type="entry name" value="LIPOPOLYSACCHARIDE BIOSYNTHESIS PROTEIN PA4999-RELATED"/>
    <property type="match status" value="1"/>
</dbReference>
<dbReference type="Proteomes" id="UP001164909">
    <property type="component" value="Chromosome"/>
</dbReference>
<sequence>MIERRSLYYMAFLIFILGLIGSMVSLKISVLALGLFLLGLIIFEDPSRLLYAAILYAFVDFVFRKVAILSSFASIWDEVLFILIVVAFVVKSILNNNSKLRISPLDVYIMVFLMTCIFLLLKNSSNMRIAIEGFRVYAEYALWFFIGLNLLKSISQFKKFISAYIFMIFLISLYGIYQYIIGVEIPQSWIDSSYETYIRTRVYSIIGSPNVLGSLLAMSIPFVLPFVLHEKTIPKRVYYSMVLISMIVCLGFTFSRGAWFAFLVSMLLYGFFVDKRVLGLLFATVACVPVFAPSILMRVLYMLSNKYTESSARAGRIARWTKSFEILKENLLFGVGFGRFGGAVAKRNIAGSFYVDNFYLKSAVEMGIIGVAIMILVFAMGLLLSARVLKHLKSKELKMIGTGILIGLATTLIHNTVENIFEVPMMTTYFWLFLGFLFALEYIDSESNSKA</sequence>
<reference evidence="7" key="1">
    <citation type="submission" date="2022-12" db="EMBL/GenBank/DDBJ databases">
        <authorList>
            <person name="Bing R.G."/>
            <person name="Willard D.J."/>
            <person name="Manesh M.J.H."/>
            <person name="Laemthong T."/>
            <person name="Crosby J.R."/>
            <person name="Kelly R.M."/>
        </authorList>
    </citation>
    <scope>NUCLEOTIDE SEQUENCE</scope>
    <source>
        <strain evidence="7">DSM 8990</strain>
    </source>
</reference>
<feature type="transmembrane region" description="Helical" evidence="5">
    <location>
        <begin position="75"/>
        <end position="94"/>
    </location>
</feature>
<evidence type="ECO:0000313" key="7">
    <source>
        <dbReference type="EMBL" id="WAM34579.1"/>
    </source>
</evidence>
<dbReference type="EMBL" id="CP113865">
    <property type="protein sequence ID" value="WAM34579.1"/>
    <property type="molecule type" value="Genomic_DNA"/>
</dbReference>
<accession>A0ABY7BP31</accession>
<keyword evidence="8" id="KW-1185">Reference proteome</keyword>
<feature type="domain" description="O-antigen ligase-related" evidence="6">
    <location>
        <begin position="242"/>
        <end position="374"/>
    </location>
</feature>
<comment type="subcellular location">
    <subcellularLocation>
        <location evidence="1">Membrane</location>
        <topology evidence="1">Multi-pass membrane protein</topology>
    </subcellularLocation>
</comment>
<keyword evidence="3 5" id="KW-1133">Transmembrane helix</keyword>
<evidence type="ECO:0000313" key="8">
    <source>
        <dbReference type="Proteomes" id="UP001164909"/>
    </source>
</evidence>
<feature type="transmembrane region" description="Helical" evidence="5">
    <location>
        <begin position="163"/>
        <end position="181"/>
    </location>
</feature>
<keyword evidence="2 5" id="KW-0812">Transmembrane</keyword>
<feature type="transmembrane region" description="Helical" evidence="5">
    <location>
        <begin position="12"/>
        <end position="43"/>
    </location>
</feature>
<feature type="transmembrane region" description="Helical" evidence="5">
    <location>
        <begin position="278"/>
        <end position="301"/>
    </location>
</feature>
<feature type="transmembrane region" description="Helical" evidence="5">
    <location>
        <begin position="202"/>
        <end position="226"/>
    </location>
</feature>
<evidence type="ECO:0000256" key="3">
    <source>
        <dbReference type="ARBA" id="ARBA00022989"/>
    </source>
</evidence>
<dbReference type="GO" id="GO:0016874">
    <property type="term" value="F:ligase activity"/>
    <property type="evidence" value="ECO:0007669"/>
    <property type="project" value="UniProtKB-KW"/>
</dbReference>
<evidence type="ECO:0000256" key="4">
    <source>
        <dbReference type="ARBA" id="ARBA00023136"/>
    </source>
</evidence>
<feature type="transmembrane region" description="Helical" evidence="5">
    <location>
        <begin position="133"/>
        <end position="151"/>
    </location>
</feature>
<name>A0ABY7BP31_9FIRM</name>
<evidence type="ECO:0000256" key="2">
    <source>
        <dbReference type="ARBA" id="ARBA00022692"/>
    </source>
</evidence>
<gene>
    <name evidence="7" type="ORF">OTK00_000795</name>
</gene>
<organism evidence="7 8">
    <name type="scientific">Caldicellulosiruptor morganii</name>
    <dbReference type="NCBI Taxonomy" id="1387555"/>
    <lineage>
        <taxon>Bacteria</taxon>
        <taxon>Bacillati</taxon>
        <taxon>Bacillota</taxon>
        <taxon>Bacillota incertae sedis</taxon>
        <taxon>Caldicellulosiruptorales</taxon>
        <taxon>Caldicellulosiruptoraceae</taxon>
        <taxon>Caldicellulosiruptor</taxon>
    </lineage>
</organism>
<feature type="transmembrane region" description="Helical" evidence="5">
    <location>
        <begin position="423"/>
        <end position="443"/>
    </location>
</feature>
<dbReference type="InterPro" id="IPR007016">
    <property type="entry name" value="O-antigen_ligase-rel_domated"/>
</dbReference>
<feature type="transmembrane region" description="Helical" evidence="5">
    <location>
        <begin position="100"/>
        <end position="121"/>
    </location>
</feature>
<dbReference type="Pfam" id="PF04932">
    <property type="entry name" value="Wzy_C"/>
    <property type="match status" value="1"/>
</dbReference>
<dbReference type="RefSeq" id="WP_045169148.1">
    <property type="nucleotide sequence ID" value="NZ_CP113865.1"/>
</dbReference>
<keyword evidence="7" id="KW-0436">Ligase</keyword>
<feature type="transmembrane region" description="Helical" evidence="5">
    <location>
        <begin position="238"/>
        <end position="271"/>
    </location>
</feature>
<evidence type="ECO:0000256" key="1">
    <source>
        <dbReference type="ARBA" id="ARBA00004141"/>
    </source>
</evidence>
<evidence type="ECO:0000259" key="6">
    <source>
        <dbReference type="Pfam" id="PF04932"/>
    </source>
</evidence>
<keyword evidence="4 5" id="KW-0472">Membrane</keyword>
<evidence type="ECO:0000256" key="5">
    <source>
        <dbReference type="SAM" id="Phobius"/>
    </source>
</evidence>